<dbReference type="InterPro" id="IPR036396">
    <property type="entry name" value="Cyt_P450_sf"/>
</dbReference>
<proteinExistence type="inferred from homology"/>
<dbReference type="InterPro" id="IPR002401">
    <property type="entry name" value="Cyt_P450_E_grp-I"/>
</dbReference>
<dbReference type="STRING" id="1432307.W9C564"/>
<keyword evidence="4 6" id="KW-0408">Iron</keyword>
<dbReference type="PANTHER" id="PTHR24304">
    <property type="entry name" value="CYTOCHROME P450 FAMILY 7"/>
    <property type="match status" value="1"/>
</dbReference>
<evidence type="ECO:0000256" key="6">
    <source>
        <dbReference type="PIRSR" id="PIRSR602401-1"/>
    </source>
</evidence>
<comment type="cofactor">
    <cofactor evidence="6">
        <name>heme</name>
        <dbReference type="ChEBI" id="CHEBI:30413"/>
    </cofactor>
</comment>
<dbReference type="GO" id="GO:0016705">
    <property type="term" value="F:oxidoreductase activity, acting on paired donors, with incorporation or reduction of molecular oxygen"/>
    <property type="evidence" value="ECO:0007669"/>
    <property type="project" value="InterPro"/>
</dbReference>
<dbReference type="Pfam" id="PF00067">
    <property type="entry name" value="p450"/>
    <property type="match status" value="1"/>
</dbReference>
<dbReference type="SUPFAM" id="SSF48264">
    <property type="entry name" value="Cytochrome P450"/>
    <property type="match status" value="1"/>
</dbReference>
<keyword evidence="7" id="KW-0812">Transmembrane</keyword>
<evidence type="ECO:0000256" key="2">
    <source>
        <dbReference type="ARBA" id="ARBA00022617"/>
    </source>
</evidence>
<dbReference type="GO" id="GO:0005506">
    <property type="term" value="F:iron ion binding"/>
    <property type="evidence" value="ECO:0007669"/>
    <property type="project" value="InterPro"/>
</dbReference>
<dbReference type="OrthoDB" id="1470350at2759"/>
<dbReference type="PANTHER" id="PTHR24304:SF2">
    <property type="entry name" value="24-HYDROXYCHOLESTEROL 7-ALPHA-HYDROXYLASE"/>
    <property type="match status" value="1"/>
</dbReference>
<keyword evidence="3 6" id="KW-0479">Metal-binding</keyword>
<comment type="similarity">
    <text evidence="1">Belongs to the cytochrome P450 family.</text>
</comment>
<evidence type="ECO:0000256" key="1">
    <source>
        <dbReference type="ARBA" id="ARBA00010617"/>
    </source>
</evidence>
<dbReference type="Gene3D" id="1.10.630.10">
    <property type="entry name" value="Cytochrome P450"/>
    <property type="match status" value="1"/>
</dbReference>
<dbReference type="AlphaFoldDB" id="W9C564"/>
<comment type="caution">
    <text evidence="8">The sequence shown here is derived from an EMBL/GenBank/DDBJ whole genome shotgun (WGS) entry which is preliminary data.</text>
</comment>
<dbReference type="Proteomes" id="UP000019487">
    <property type="component" value="Unassembled WGS sequence"/>
</dbReference>
<reference evidence="8 9" key="1">
    <citation type="journal article" date="2014" name="Genome Announc.">
        <title>Draft genome sequence of Sclerotinia borealis, a psychrophilic plant pathogenic fungus.</title>
        <authorList>
            <person name="Mardanov A.V."/>
            <person name="Beletsky A.V."/>
            <person name="Kadnikov V.V."/>
            <person name="Ignatov A.N."/>
            <person name="Ravin N.V."/>
        </authorList>
    </citation>
    <scope>NUCLEOTIDE SEQUENCE [LARGE SCALE GENOMIC DNA]</scope>
    <source>
        <strain evidence="9">F-4157</strain>
    </source>
</reference>
<evidence type="ECO:0000256" key="3">
    <source>
        <dbReference type="ARBA" id="ARBA00022723"/>
    </source>
</evidence>
<organism evidence="8 9">
    <name type="scientific">Sclerotinia borealis (strain F-4128)</name>
    <dbReference type="NCBI Taxonomy" id="1432307"/>
    <lineage>
        <taxon>Eukaryota</taxon>
        <taxon>Fungi</taxon>
        <taxon>Dikarya</taxon>
        <taxon>Ascomycota</taxon>
        <taxon>Pezizomycotina</taxon>
        <taxon>Leotiomycetes</taxon>
        <taxon>Helotiales</taxon>
        <taxon>Sclerotiniaceae</taxon>
        <taxon>Sclerotinia</taxon>
    </lineage>
</organism>
<dbReference type="PRINTS" id="PR00463">
    <property type="entry name" value="EP450I"/>
</dbReference>
<dbReference type="InterPro" id="IPR001128">
    <property type="entry name" value="Cyt_P450"/>
</dbReference>
<keyword evidence="9" id="KW-1185">Reference proteome</keyword>
<accession>W9C564</accession>
<gene>
    <name evidence="8" type="ORF">SBOR_8592</name>
</gene>
<feature type="binding site" description="axial binding residue" evidence="6">
    <location>
        <position position="468"/>
    </location>
    <ligand>
        <name>heme</name>
        <dbReference type="ChEBI" id="CHEBI:30413"/>
    </ligand>
    <ligandPart>
        <name>Fe</name>
        <dbReference type="ChEBI" id="CHEBI:18248"/>
    </ligandPart>
</feature>
<evidence type="ECO:0000256" key="7">
    <source>
        <dbReference type="SAM" id="Phobius"/>
    </source>
</evidence>
<dbReference type="GO" id="GO:0008395">
    <property type="term" value="F:steroid hydroxylase activity"/>
    <property type="evidence" value="ECO:0007669"/>
    <property type="project" value="TreeGrafter"/>
</dbReference>
<evidence type="ECO:0000256" key="5">
    <source>
        <dbReference type="ARBA" id="ARBA00023026"/>
    </source>
</evidence>
<name>W9C564_SCLBF</name>
<dbReference type="GO" id="GO:0020037">
    <property type="term" value="F:heme binding"/>
    <property type="evidence" value="ECO:0007669"/>
    <property type="project" value="InterPro"/>
</dbReference>
<protein>
    <submittedName>
        <fullName evidence="8">Putative cytochrome P450</fullName>
    </submittedName>
</protein>
<dbReference type="HOGENOM" id="CLU_018012_3_0_1"/>
<sequence length="530" mass="59975">MLSEVLQQWLHKISNGLEPYRESNVVNVSLFLFGAYVAWSVWTFTILPKLQPDRPRVLPYWIPCHAISFFNDADGMFSYGRNYFKNTREPFAIIAAGETLYIITCVSAVSEVYRNIEQLTFDDYITDMMISFGASSKAIKTMWNPPSATLKRPEGAGPGKQALAHVAETLIRQQLQPGKNLDRLQDIFLNSVHRSMTWEHMASKAVLSSQQNMRTVSLLEWTREALLEGATEAFFGPTLLEIEPKLFESFFTFDDLSWKLTYRIPSPWSNDMKAAKATAQNALTRYFQMPKKQRPGACWLVETLETEMRAVDIEPVDIAAYLMMIYWVINANAWKVSFWMLAYLLHNPHLLTTIRDEISPILTAIQSPNELASSFNSTQTPRFLALYHEVLRLVTSSVSVRNIATPAYVGGKQLQPGGRVIIPYRQLLLNDEVFGGDAEAFNPERFLRDGSLSNNPSYRPYGGGTTYCPGRFLAKAEVLTCVAIATCKYDMEISHGSRIFPRLEVKKPCLGIMGPVEGDDVVVNIRRMAQ</sequence>
<keyword evidence="5" id="KW-0843">Virulence</keyword>
<dbReference type="EMBL" id="AYSA01000551">
    <property type="protein sequence ID" value="ESZ91021.1"/>
    <property type="molecule type" value="Genomic_DNA"/>
</dbReference>
<feature type="transmembrane region" description="Helical" evidence="7">
    <location>
        <begin position="25"/>
        <end position="47"/>
    </location>
</feature>
<keyword evidence="2 6" id="KW-0349">Heme</keyword>
<evidence type="ECO:0000256" key="4">
    <source>
        <dbReference type="ARBA" id="ARBA00023004"/>
    </source>
</evidence>
<dbReference type="InterPro" id="IPR050529">
    <property type="entry name" value="CYP450_sterol_14alpha_dmase"/>
</dbReference>
<keyword evidence="7" id="KW-1133">Transmembrane helix</keyword>
<evidence type="ECO:0000313" key="9">
    <source>
        <dbReference type="Proteomes" id="UP000019487"/>
    </source>
</evidence>
<keyword evidence="7" id="KW-0472">Membrane</keyword>
<evidence type="ECO:0000313" key="8">
    <source>
        <dbReference type="EMBL" id="ESZ91021.1"/>
    </source>
</evidence>
<dbReference type="CDD" id="cd11040">
    <property type="entry name" value="CYP7_CYP8-like"/>
    <property type="match status" value="1"/>
</dbReference>